<dbReference type="Gene3D" id="1.20.1290.10">
    <property type="entry name" value="AhpD-like"/>
    <property type="match status" value="1"/>
</dbReference>
<dbReference type="EMBL" id="JAYWTM010000001">
    <property type="protein sequence ID" value="MEC5341280.1"/>
    <property type="molecule type" value="Genomic_DNA"/>
</dbReference>
<comment type="caution">
    <text evidence="1">The sequence shown here is derived from an EMBL/GenBank/DDBJ whole genome shotgun (WGS) entry which is preliminary data.</text>
</comment>
<dbReference type="RefSeq" id="WP_327616484.1">
    <property type="nucleotide sequence ID" value="NZ_JAYWTM010000001.1"/>
</dbReference>
<evidence type="ECO:0000313" key="2">
    <source>
        <dbReference type="Proteomes" id="UP001309705"/>
    </source>
</evidence>
<dbReference type="Proteomes" id="UP001309705">
    <property type="component" value="Unassembled WGS sequence"/>
</dbReference>
<reference evidence="1 2" key="1">
    <citation type="journal article" date="2017" name="Int. J. Syst. Evol. Microbiol.">
        <title>Brenneria populi subsp. brevivirga subsp. nov. isolated from symptomatic bark of Populus x euramericana canker, and description of Brenneria populi subsp. populi subsp. nov.</title>
        <authorList>
            <person name="Zheng M.H."/>
            <person name="Piao C.G."/>
            <person name="Xue H."/>
            <person name="Guo M.W."/>
            <person name="Li Y."/>
        </authorList>
    </citation>
    <scope>NUCLEOTIDE SEQUENCE [LARGE SCALE GENOMIC DNA]</scope>
    <source>
        <strain evidence="1 2">D9-5</strain>
    </source>
</reference>
<dbReference type="SUPFAM" id="SSF69118">
    <property type="entry name" value="AhpD-like"/>
    <property type="match status" value="1"/>
</dbReference>
<keyword evidence="2" id="KW-1185">Reference proteome</keyword>
<organism evidence="1 2">
    <name type="scientific">Brenneria populi</name>
    <dbReference type="NCBI Taxonomy" id="1505588"/>
    <lineage>
        <taxon>Bacteria</taxon>
        <taxon>Pseudomonadati</taxon>
        <taxon>Pseudomonadota</taxon>
        <taxon>Gammaproteobacteria</taxon>
        <taxon>Enterobacterales</taxon>
        <taxon>Pectobacteriaceae</taxon>
        <taxon>Brenneria</taxon>
    </lineage>
</organism>
<evidence type="ECO:0008006" key="3">
    <source>
        <dbReference type="Google" id="ProtNLM"/>
    </source>
</evidence>
<gene>
    <name evidence="1" type="ORF">VSX58_01465</name>
</gene>
<evidence type="ECO:0000313" key="1">
    <source>
        <dbReference type="EMBL" id="MEC5341280.1"/>
    </source>
</evidence>
<sequence length="167" mass="18197">MNASAMDTLDRVAGLDERGELFAIRRERPEYVAGIEQCRDSVLTPHDERRLPAALRTALAVRMARASGALSLQTHYQQRLASYDPGSWLWDIAAGNAPVGAAGWIQAVVDHCDRVTCSPAQSRRQDIERLLAAGLTTPQIVAFSELIAFVNFEARVAAGLTLLEALP</sequence>
<name>A0ABU6JKT3_9GAMM</name>
<dbReference type="InterPro" id="IPR029032">
    <property type="entry name" value="AhpD-like"/>
</dbReference>
<proteinExistence type="predicted"/>
<protein>
    <recommendedName>
        <fullName evidence="3">CMD domain protein</fullName>
    </recommendedName>
</protein>
<accession>A0ABU6JKT3</accession>